<organism evidence="2 3">
    <name type="scientific">Roseomonas genomospecies 6</name>
    <dbReference type="NCBI Taxonomy" id="214106"/>
    <lineage>
        <taxon>Bacteria</taxon>
        <taxon>Pseudomonadati</taxon>
        <taxon>Pseudomonadota</taxon>
        <taxon>Alphaproteobacteria</taxon>
        <taxon>Acetobacterales</taxon>
        <taxon>Roseomonadaceae</taxon>
        <taxon>Roseomonas</taxon>
    </lineage>
</organism>
<reference evidence="2 3" key="1">
    <citation type="submission" date="2018-07" db="EMBL/GenBank/DDBJ databases">
        <title>Genome sequence of Azospirillum sp. ATCC 49961.</title>
        <authorList>
            <person name="Sant'Anna F.H."/>
            <person name="Baldani J.I."/>
            <person name="Zilli J.E."/>
            <person name="Reis V.M."/>
            <person name="Hartmann A."/>
            <person name="Cruz L."/>
            <person name="de Souza E.M."/>
            <person name="de Oliveira Pedrosa F."/>
            <person name="Passaglia L.M.P."/>
        </authorList>
    </citation>
    <scope>NUCLEOTIDE SEQUENCE [LARGE SCALE GENOMIC DNA]</scope>
    <source>
        <strain evidence="2 3">ATCC 49961</strain>
    </source>
</reference>
<protein>
    <submittedName>
        <fullName evidence="2">Uncharacterized protein</fullName>
    </submittedName>
</protein>
<evidence type="ECO:0000256" key="1">
    <source>
        <dbReference type="SAM" id="MobiDB-lite"/>
    </source>
</evidence>
<accession>A0A9W7NNG2</accession>
<proteinExistence type="predicted"/>
<evidence type="ECO:0000313" key="2">
    <source>
        <dbReference type="EMBL" id="KAA0683873.1"/>
    </source>
</evidence>
<dbReference type="Proteomes" id="UP000480854">
    <property type="component" value="Unassembled WGS sequence"/>
</dbReference>
<evidence type="ECO:0000313" key="3">
    <source>
        <dbReference type="Proteomes" id="UP000480854"/>
    </source>
</evidence>
<gene>
    <name evidence="2" type="ORF">DS843_00015</name>
</gene>
<keyword evidence="3" id="KW-1185">Reference proteome</keyword>
<sequence length="67" mass="7632">MRVPARIRHLPVASALTLPTLRAGPFPLPGREREDTGDHRCRHPPIPCRPAAPDSRRPRIRRPTRQT</sequence>
<feature type="region of interest" description="Disordered" evidence="1">
    <location>
        <begin position="20"/>
        <end position="67"/>
    </location>
</feature>
<name>A0A9W7NNG2_9PROT</name>
<dbReference type="AlphaFoldDB" id="A0A9W7NNG2"/>
<feature type="compositionally biased region" description="Basic and acidic residues" evidence="1">
    <location>
        <begin position="30"/>
        <end position="39"/>
    </location>
</feature>
<comment type="caution">
    <text evidence="2">The sequence shown here is derived from an EMBL/GenBank/DDBJ whole genome shotgun (WGS) entry which is preliminary data.</text>
</comment>
<feature type="compositionally biased region" description="Basic residues" evidence="1">
    <location>
        <begin position="58"/>
        <end position="67"/>
    </location>
</feature>
<dbReference type="EMBL" id="QOKW01000001">
    <property type="protein sequence ID" value="KAA0683873.1"/>
    <property type="molecule type" value="Genomic_DNA"/>
</dbReference>